<dbReference type="AlphaFoldDB" id="A0A8J2NX19"/>
<feature type="non-terminal residue" evidence="1">
    <location>
        <position position="1"/>
    </location>
</feature>
<sequence>MGIFLLRGSYKDSSAQIRG</sequence>
<reference evidence="1" key="1">
    <citation type="submission" date="2021-06" db="EMBL/GenBank/DDBJ databases">
        <authorList>
            <person name="Hodson N. C."/>
            <person name="Mongue J. A."/>
            <person name="Jaron S. K."/>
        </authorList>
    </citation>
    <scope>NUCLEOTIDE SEQUENCE</scope>
</reference>
<keyword evidence="2" id="KW-1185">Reference proteome</keyword>
<evidence type="ECO:0000313" key="1">
    <source>
        <dbReference type="EMBL" id="CAG7721757.1"/>
    </source>
</evidence>
<proteinExistence type="predicted"/>
<organism evidence="1 2">
    <name type="scientific">Allacma fusca</name>
    <dbReference type="NCBI Taxonomy" id="39272"/>
    <lineage>
        <taxon>Eukaryota</taxon>
        <taxon>Metazoa</taxon>
        <taxon>Ecdysozoa</taxon>
        <taxon>Arthropoda</taxon>
        <taxon>Hexapoda</taxon>
        <taxon>Collembola</taxon>
        <taxon>Symphypleona</taxon>
        <taxon>Sminthuridae</taxon>
        <taxon>Allacma</taxon>
    </lineage>
</organism>
<accession>A0A8J2NX19</accession>
<gene>
    <name evidence="1" type="ORF">AFUS01_LOCUS10951</name>
</gene>
<evidence type="ECO:0000313" key="2">
    <source>
        <dbReference type="Proteomes" id="UP000708208"/>
    </source>
</evidence>
<dbReference type="EMBL" id="CAJVCH010082540">
    <property type="protein sequence ID" value="CAG7721757.1"/>
    <property type="molecule type" value="Genomic_DNA"/>
</dbReference>
<name>A0A8J2NX19_9HEXA</name>
<dbReference type="Proteomes" id="UP000708208">
    <property type="component" value="Unassembled WGS sequence"/>
</dbReference>
<protein>
    <submittedName>
        <fullName evidence="1">Uncharacterized protein</fullName>
    </submittedName>
</protein>
<comment type="caution">
    <text evidence="1">The sequence shown here is derived from an EMBL/GenBank/DDBJ whole genome shotgun (WGS) entry which is preliminary data.</text>
</comment>